<organism evidence="2 3">
    <name type="scientific">Streptomyces polyrhachis</name>
    <dbReference type="NCBI Taxonomy" id="1282885"/>
    <lineage>
        <taxon>Bacteria</taxon>
        <taxon>Bacillati</taxon>
        <taxon>Actinomycetota</taxon>
        <taxon>Actinomycetes</taxon>
        <taxon>Kitasatosporales</taxon>
        <taxon>Streptomycetaceae</taxon>
        <taxon>Streptomyces</taxon>
    </lineage>
</organism>
<accession>A0ABW2GFC0</accession>
<comment type="caution">
    <text evidence="2">The sequence shown here is derived from an EMBL/GenBank/DDBJ whole genome shotgun (WGS) entry which is preliminary data.</text>
</comment>
<evidence type="ECO:0000256" key="1">
    <source>
        <dbReference type="SAM" id="Phobius"/>
    </source>
</evidence>
<keyword evidence="1" id="KW-1133">Transmembrane helix</keyword>
<dbReference type="Pfam" id="PF20226">
    <property type="entry name" value="DUF6585"/>
    <property type="match status" value="1"/>
</dbReference>
<dbReference type="EMBL" id="JBHSZO010000021">
    <property type="protein sequence ID" value="MFC7219460.1"/>
    <property type="molecule type" value="Genomic_DNA"/>
</dbReference>
<keyword evidence="1" id="KW-0472">Membrane</keyword>
<reference evidence="3" key="1">
    <citation type="journal article" date="2019" name="Int. J. Syst. Evol. Microbiol.">
        <title>The Global Catalogue of Microorganisms (GCM) 10K type strain sequencing project: providing services to taxonomists for standard genome sequencing and annotation.</title>
        <authorList>
            <consortium name="The Broad Institute Genomics Platform"/>
            <consortium name="The Broad Institute Genome Sequencing Center for Infectious Disease"/>
            <person name="Wu L."/>
            <person name="Ma J."/>
        </authorList>
    </citation>
    <scope>NUCLEOTIDE SEQUENCE [LARGE SCALE GENOMIC DNA]</scope>
    <source>
        <strain evidence="3">CGMCC 1.13681</strain>
    </source>
</reference>
<feature type="transmembrane region" description="Helical" evidence="1">
    <location>
        <begin position="65"/>
        <end position="82"/>
    </location>
</feature>
<keyword evidence="3" id="KW-1185">Reference proteome</keyword>
<proteinExistence type="predicted"/>
<name>A0ABW2GFC0_9ACTN</name>
<keyword evidence="1" id="KW-0812">Transmembrane</keyword>
<dbReference type="RefSeq" id="WP_386415178.1">
    <property type="nucleotide sequence ID" value="NZ_JBHSZO010000021.1"/>
</dbReference>
<sequence length="258" mass="27376">MAQASAGTFGGQVQEAAQRARLGAYRGGYQGGAGGIRVRLWLGTVLCALFGVAALAALVSGYPELAVAAGIPFLVFAVRMALSWRVGTNAGELHLYEGGVVVVHKDRVRTVRYADSTVLDNTKRETQYGSTLATVYSFGLTDTEGRNLVIGSAYPGGEVWGPWVQQDSAAAQLPGALARLRAGEKIEFGLLWVTAGEIGTGKNSAPWQQVEIDIKDGSITVRAAGRRGSLANSWVRLTPNFSLFHALTDVLRQGRLNA</sequence>
<evidence type="ECO:0000313" key="2">
    <source>
        <dbReference type="EMBL" id="MFC7219460.1"/>
    </source>
</evidence>
<dbReference type="InterPro" id="IPR046492">
    <property type="entry name" value="DUF6585"/>
</dbReference>
<evidence type="ECO:0000313" key="3">
    <source>
        <dbReference type="Proteomes" id="UP001596413"/>
    </source>
</evidence>
<dbReference type="Proteomes" id="UP001596413">
    <property type="component" value="Unassembled WGS sequence"/>
</dbReference>
<gene>
    <name evidence="2" type="ORF">ACFQLX_14955</name>
</gene>
<protein>
    <submittedName>
        <fullName evidence="2">DUF6585 family protein</fullName>
    </submittedName>
</protein>
<feature type="transmembrane region" description="Helical" evidence="1">
    <location>
        <begin position="40"/>
        <end position="59"/>
    </location>
</feature>